<feature type="transmembrane region" description="Helical" evidence="1">
    <location>
        <begin position="127"/>
        <end position="153"/>
    </location>
</feature>
<evidence type="ECO:0000259" key="2">
    <source>
        <dbReference type="Pfam" id="PF09843"/>
    </source>
</evidence>
<dbReference type="OrthoDB" id="8914at2157"/>
<name>A0A6B0SS36_9EURY</name>
<comment type="caution">
    <text evidence="3">The sequence shown here is derived from an EMBL/GenBank/DDBJ whole genome shotgun (WGS) entry which is preliminary data.</text>
</comment>
<dbReference type="InterPro" id="IPR019204">
    <property type="entry name" value="DUF2070_membrane"/>
</dbReference>
<dbReference type="RefSeq" id="WP_159527055.1">
    <property type="nucleotide sequence ID" value="NZ_WUUU01000130.1"/>
</dbReference>
<sequence length="154" mass="15951">MCGPADGIGPLGVRVAVLDTGGQRTAYVLVDGNNMEPGLREELMDALGDVDHAEVMTTDTHIVNTVESTNQVGGAIDWDELRALVADLAEEAVADLEPVEAGMASERAEVTVFGNDRTETLASHANAVIAMGGAVAALAVLATVAISMLIFFLT</sequence>
<accession>A0A6B0SS36</accession>
<keyword evidence="1" id="KW-1133">Transmembrane helix</keyword>
<dbReference type="EMBL" id="WUUU01000130">
    <property type="protein sequence ID" value="MXR21600.1"/>
    <property type="molecule type" value="Genomic_DNA"/>
</dbReference>
<feature type="domain" description="DUF2070" evidence="2">
    <location>
        <begin position="3"/>
        <end position="146"/>
    </location>
</feature>
<organism evidence="3 4">
    <name type="scientific">Halobacterium bonnevillei</name>
    <dbReference type="NCBI Taxonomy" id="2692200"/>
    <lineage>
        <taxon>Archaea</taxon>
        <taxon>Methanobacteriati</taxon>
        <taxon>Methanobacteriota</taxon>
        <taxon>Stenosarchaea group</taxon>
        <taxon>Halobacteria</taxon>
        <taxon>Halobacteriales</taxon>
        <taxon>Halobacteriaceae</taxon>
        <taxon>Halobacterium</taxon>
    </lineage>
</organism>
<feature type="non-terminal residue" evidence="3">
    <location>
        <position position="1"/>
    </location>
</feature>
<reference evidence="3 4" key="1">
    <citation type="submission" date="2019-12" db="EMBL/GenBank/DDBJ databases">
        <title>Isolation and characterization of three novel carbon monoxide-oxidizing members of Halobacteria from salione crusts and soils.</title>
        <authorList>
            <person name="Myers M.R."/>
            <person name="King G.M."/>
        </authorList>
    </citation>
    <scope>NUCLEOTIDE SEQUENCE [LARGE SCALE GENOMIC DNA]</scope>
    <source>
        <strain evidence="3 4">PCN9</strain>
    </source>
</reference>
<keyword evidence="1" id="KW-0472">Membrane</keyword>
<dbReference type="Proteomes" id="UP000471521">
    <property type="component" value="Unassembled WGS sequence"/>
</dbReference>
<dbReference type="Pfam" id="PF09843">
    <property type="entry name" value="DUF2070"/>
    <property type="match status" value="1"/>
</dbReference>
<evidence type="ECO:0000313" key="3">
    <source>
        <dbReference type="EMBL" id="MXR21600.1"/>
    </source>
</evidence>
<keyword evidence="4" id="KW-1185">Reference proteome</keyword>
<keyword evidence="1" id="KW-0812">Transmembrane</keyword>
<evidence type="ECO:0000256" key="1">
    <source>
        <dbReference type="SAM" id="Phobius"/>
    </source>
</evidence>
<protein>
    <submittedName>
        <fullName evidence="3">DUF2070 family protein</fullName>
    </submittedName>
</protein>
<evidence type="ECO:0000313" key="4">
    <source>
        <dbReference type="Proteomes" id="UP000471521"/>
    </source>
</evidence>
<gene>
    <name evidence="3" type="ORF">GRX66_13655</name>
</gene>
<dbReference type="AlphaFoldDB" id="A0A6B0SS36"/>
<proteinExistence type="predicted"/>